<sequence length="557" mass="61070">MSDKNAAIWFSSDGFNPKAKGINGRRMAGESLLRGFFRNADVPEFVCATHAGGDFDAFRAVAEEEGVTKPQRFVRLDDMGKLPPVETLLYSSPGISPELWRRSVLGATRYSICGITHTTCTKAVQQAFFDLRMAGQQEWDAVICTSRAVQDSVLRQMDLIDDFIRARFAGPPPRRPQLPIIPLGINTADFARDQAAGTALRERLGVGKDDVLCVIVARLSVNEKFDPLPLFLAMSQAQSALGQTKLHLAMCGIFAGENSKSVTQNGAKALMPDVPLYLLDGASAEERLATLSGGDMFLFPIDNIQETFGLAPVEGMAAGLPVVATDWDGLRDTVSEDVGILIPTQMVKGELMTSTTQRYLGGTDNYQQYLSQISAVTRVHVGKMAQAIVTLARDPDLRARLGAAALKRATTRFDWAQVVPRMQNLWVELTRIRRAAKVAKHPPVPAWAVPVLPAAGHVYASYPTEIFEPKSTVWRAKVLPKAALDVKAMLTLRDYGATRRMFEAPDHVAAVLTLLAERRTAGATLADLVQITGFPARRVERILMWLLKYDFAEEADD</sequence>
<dbReference type="RefSeq" id="WP_189411679.1">
    <property type="nucleotide sequence ID" value="NZ_BMYJ01000006.1"/>
</dbReference>
<organism evidence="2 3">
    <name type="scientific">Neogemmobacter tilapiae</name>
    <dbReference type="NCBI Taxonomy" id="875041"/>
    <lineage>
        <taxon>Bacteria</taxon>
        <taxon>Pseudomonadati</taxon>
        <taxon>Pseudomonadota</taxon>
        <taxon>Alphaproteobacteria</taxon>
        <taxon>Rhodobacterales</taxon>
        <taxon>Paracoccaceae</taxon>
        <taxon>Neogemmobacter</taxon>
    </lineage>
</organism>
<comment type="caution">
    <text evidence="2">The sequence shown here is derived from an EMBL/GenBank/DDBJ whole genome shotgun (WGS) entry which is preliminary data.</text>
</comment>
<accession>A0A918WMT8</accession>
<reference evidence="2" key="1">
    <citation type="journal article" date="2014" name="Int. J. Syst. Evol. Microbiol.">
        <title>Complete genome sequence of Corynebacterium casei LMG S-19264T (=DSM 44701T), isolated from a smear-ripened cheese.</title>
        <authorList>
            <consortium name="US DOE Joint Genome Institute (JGI-PGF)"/>
            <person name="Walter F."/>
            <person name="Albersmeier A."/>
            <person name="Kalinowski J."/>
            <person name="Ruckert C."/>
        </authorList>
    </citation>
    <scope>NUCLEOTIDE SEQUENCE</scope>
    <source>
        <strain evidence="2">KCTC 23310</strain>
    </source>
</reference>
<dbReference type="AlphaFoldDB" id="A0A918WMT8"/>
<protein>
    <recommendedName>
        <fullName evidence="1">Glycosyl transferase family 1 domain-containing protein</fullName>
    </recommendedName>
</protein>
<dbReference type="Proteomes" id="UP000638981">
    <property type="component" value="Unassembled WGS sequence"/>
</dbReference>
<evidence type="ECO:0000259" key="1">
    <source>
        <dbReference type="Pfam" id="PF00534"/>
    </source>
</evidence>
<evidence type="ECO:0000313" key="2">
    <source>
        <dbReference type="EMBL" id="GHC57734.1"/>
    </source>
</evidence>
<dbReference type="EMBL" id="BMYJ01000006">
    <property type="protein sequence ID" value="GHC57734.1"/>
    <property type="molecule type" value="Genomic_DNA"/>
</dbReference>
<dbReference type="CDD" id="cd03801">
    <property type="entry name" value="GT4_PimA-like"/>
    <property type="match status" value="1"/>
</dbReference>
<dbReference type="SUPFAM" id="SSF53756">
    <property type="entry name" value="UDP-Glycosyltransferase/glycogen phosphorylase"/>
    <property type="match status" value="1"/>
</dbReference>
<name>A0A918WMT8_9RHOB</name>
<dbReference type="InterPro" id="IPR001296">
    <property type="entry name" value="Glyco_trans_1"/>
</dbReference>
<feature type="domain" description="Glycosyl transferase family 1" evidence="1">
    <location>
        <begin position="201"/>
        <end position="344"/>
    </location>
</feature>
<reference evidence="2" key="2">
    <citation type="submission" date="2020-09" db="EMBL/GenBank/DDBJ databases">
        <authorList>
            <person name="Sun Q."/>
            <person name="Kim S."/>
        </authorList>
    </citation>
    <scope>NUCLEOTIDE SEQUENCE</scope>
    <source>
        <strain evidence="2">KCTC 23310</strain>
    </source>
</reference>
<dbReference type="Pfam" id="PF00534">
    <property type="entry name" value="Glycos_transf_1"/>
    <property type="match status" value="1"/>
</dbReference>
<dbReference type="Gene3D" id="3.40.50.2000">
    <property type="entry name" value="Glycogen Phosphorylase B"/>
    <property type="match status" value="1"/>
</dbReference>
<gene>
    <name evidence="2" type="ORF">GCM10007315_21540</name>
</gene>
<keyword evidence="3" id="KW-1185">Reference proteome</keyword>
<dbReference type="GO" id="GO:0016757">
    <property type="term" value="F:glycosyltransferase activity"/>
    <property type="evidence" value="ECO:0007669"/>
    <property type="project" value="InterPro"/>
</dbReference>
<dbReference type="PANTHER" id="PTHR12526:SF635">
    <property type="entry name" value="GLYCOSYL TRANSFERASE GROUP 1"/>
    <property type="match status" value="1"/>
</dbReference>
<dbReference type="PANTHER" id="PTHR12526">
    <property type="entry name" value="GLYCOSYLTRANSFERASE"/>
    <property type="match status" value="1"/>
</dbReference>
<evidence type="ECO:0000313" key="3">
    <source>
        <dbReference type="Proteomes" id="UP000638981"/>
    </source>
</evidence>
<proteinExistence type="predicted"/>